<proteinExistence type="inferred from homology"/>
<dbReference type="GO" id="GO:0022857">
    <property type="term" value="F:transmembrane transporter activity"/>
    <property type="evidence" value="ECO:0007669"/>
    <property type="project" value="InterPro"/>
</dbReference>
<organism evidence="6 7">
    <name type="scientific">Duganella phyllosphaerae</name>
    <dbReference type="NCBI Taxonomy" id="762836"/>
    <lineage>
        <taxon>Bacteria</taxon>
        <taxon>Pseudomonadati</taxon>
        <taxon>Pseudomonadota</taxon>
        <taxon>Betaproteobacteria</taxon>
        <taxon>Burkholderiales</taxon>
        <taxon>Oxalobacteraceae</taxon>
        <taxon>Telluria group</taxon>
        <taxon>Duganella</taxon>
    </lineage>
</organism>
<dbReference type="Proteomes" id="UP000175989">
    <property type="component" value="Unassembled WGS sequence"/>
</dbReference>
<dbReference type="FunFam" id="2.40.30.170:FF:000010">
    <property type="entry name" value="Efflux RND transporter periplasmic adaptor subunit"/>
    <property type="match status" value="1"/>
</dbReference>
<name>A0A1E7WCQ0_9BURK</name>
<accession>A0A1E7WCQ0</accession>
<evidence type="ECO:0000313" key="7">
    <source>
        <dbReference type="Proteomes" id="UP000175989"/>
    </source>
</evidence>
<dbReference type="GO" id="GO:0016020">
    <property type="term" value="C:membrane"/>
    <property type="evidence" value="ECO:0007669"/>
    <property type="project" value="InterPro"/>
</dbReference>
<dbReference type="RefSeq" id="WP_070251013.1">
    <property type="nucleotide sequence ID" value="NZ_LROM01000125.1"/>
</dbReference>
<dbReference type="InterPro" id="IPR058647">
    <property type="entry name" value="BSH_CzcB-like"/>
</dbReference>
<sequence>MKKITQSSSDRRWTRFIPGPLLLAALIAVGLIAWGAHGMHAMQAANAANATNAANSSSPTGPAPALQHEGEAIVVPATSPLRRTLAVAPVVSQSLAAPFVLPAAVEADPARLVKITTPMAGRVVSLNKQLGDAVKAGEILFVIDAPDFAQAGADVARAQAALTLAAGNLERQQALDHEQLTARRDLEQAQSDYAQAVSEAARAAARLRQSGALASSNMKNGTLAVRAPFAGRVVELSAARGMYWNDATAPLMTVADLSQVFVAINAQEKDLAQVYAGQAATIRLDAYPEPLQGTVRYVGEMLDPDTRTVKLRVPFENRDGRLKPGMFATATLSARARPAILVPLTAVVQGGFASRVFVETAPWRFTSREVKLGAQVGDQVEVQSGLAAGTRIVVKDGVLLND</sequence>
<gene>
    <name evidence="6" type="primary">czcB_2</name>
    <name evidence="6" type="ORF">DUPY_43470</name>
</gene>
<dbReference type="Pfam" id="PF25954">
    <property type="entry name" value="Beta-barrel_RND_2"/>
    <property type="match status" value="1"/>
</dbReference>
<evidence type="ECO:0000259" key="3">
    <source>
        <dbReference type="Pfam" id="PF25954"/>
    </source>
</evidence>
<evidence type="ECO:0000256" key="1">
    <source>
        <dbReference type="ARBA" id="ARBA00009477"/>
    </source>
</evidence>
<dbReference type="Gene3D" id="2.40.30.170">
    <property type="match status" value="1"/>
</dbReference>
<dbReference type="NCBIfam" id="TIGR01730">
    <property type="entry name" value="RND_mfp"/>
    <property type="match status" value="1"/>
</dbReference>
<evidence type="ECO:0000259" key="4">
    <source>
        <dbReference type="Pfam" id="PF25973"/>
    </source>
</evidence>
<dbReference type="GO" id="GO:0060003">
    <property type="term" value="P:copper ion export"/>
    <property type="evidence" value="ECO:0007669"/>
    <property type="project" value="TreeGrafter"/>
</dbReference>
<keyword evidence="2" id="KW-0813">Transport</keyword>
<dbReference type="GO" id="GO:0030288">
    <property type="term" value="C:outer membrane-bounded periplasmic space"/>
    <property type="evidence" value="ECO:0007669"/>
    <property type="project" value="TreeGrafter"/>
</dbReference>
<dbReference type="PANTHER" id="PTHR30097:SF4">
    <property type="entry name" value="SLR6042 PROTEIN"/>
    <property type="match status" value="1"/>
</dbReference>
<evidence type="ECO:0000256" key="2">
    <source>
        <dbReference type="ARBA" id="ARBA00022448"/>
    </source>
</evidence>
<feature type="domain" description="CzcB-like C-terminal circularly permuted SH3-like" evidence="5">
    <location>
        <begin position="341"/>
        <end position="396"/>
    </location>
</feature>
<dbReference type="Pfam" id="PF25973">
    <property type="entry name" value="BSH_CzcB"/>
    <property type="match status" value="1"/>
</dbReference>
<dbReference type="InterPro" id="IPR058792">
    <property type="entry name" value="Beta-barrel_RND_2"/>
</dbReference>
<dbReference type="SUPFAM" id="SSF111369">
    <property type="entry name" value="HlyD-like secretion proteins"/>
    <property type="match status" value="1"/>
</dbReference>
<reference evidence="7" key="1">
    <citation type="journal article" date="2016" name="Front. Microbiol.">
        <title>Molecular Keys to the Janthinobacterium and Duganella spp. Interaction with the Plant Pathogen Fusarium graminearum.</title>
        <authorList>
            <person name="Haack F.S."/>
            <person name="Poehlein A."/>
            <person name="Kroger C."/>
            <person name="Voigt C.A."/>
            <person name="Piepenbring M."/>
            <person name="Bode H.B."/>
            <person name="Daniel R."/>
            <person name="Schafer W."/>
            <person name="Streit W.R."/>
        </authorList>
    </citation>
    <scope>NUCLEOTIDE SEQUENCE [LARGE SCALE GENOMIC DNA]</scope>
    <source>
        <strain evidence="7">T54</strain>
    </source>
</reference>
<comment type="caution">
    <text evidence="6">The sequence shown here is derived from an EMBL/GenBank/DDBJ whole genome shotgun (WGS) entry which is preliminary data.</text>
</comment>
<dbReference type="Gene3D" id="2.40.420.20">
    <property type="match status" value="1"/>
</dbReference>
<dbReference type="AlphaFoldDB" id="A0A1E7WCQ0"/>
<evidence type="ECO:0000313" key="6">
    <source>
        <dbReference type="EMBL" id="OEZ95338.1"/>
    </source>
</evidence>
<dbReference type="InterPro" id="IPR051909">
    <property type="entry name" value="MFP_Cation_Efflux"/>
</dbReference>
<dbReference type="Pfam" id="PF25975">
    <property type="entry name" value="CzcB_C"/>
    <property type="match status" value="1"/>
</dbReference>
<dbReference type="EMBL" id="LROM01000125">
    <property type="protein sequence ID" value="OEZ95338.1"/>
    <property type="molecule type" value="Genomic_DNA"/>
</dbReference>
<dbReference type="InterPro" id="IPR058649">
    <property type="entry name" value="CzcB_C"/>
</dbReference>
<dbReference type="PATRIC" id="fig|762836.4.peg.4475"/>
<dbReference type="Gene3D" id="1.10.287.470">
    <property type="entry name" value="Helix hairpin bin"/>
    <property type="match status" value="1"/>
</dbReference>
<feature type="domain" description="CusB-like beta-barrel" evidence="3">
    <location>
        <begin position="260"/>
        <end position="334"/>
    </location>
</feature>
<evidence type="ECO:0000259" key="5">
    <source>
        <dbReference type="Pfam" id="PF25975"/>
    </source>
</evidence>
<dbReference type="InterPro" id="IPR006143">
    <property type="entry name" value="RND_pump_MFP"/>
</dbReference>
<comment type="similarity">
    <text evidence="1">Belongs to the membrane fusion protein (MFP) (TC 8.A.1) family.</text>
</comment>
<dbReference type="GO" id="GO:0015679">
    <property type="term" value="P:plasma membrane copper ion transport"/>
    <property type="evidence" value="ECO:0007669"/>
    <property type="project" value="TreeGrafter"/>
</dbReference>
<feature type="domain" description="CzcB-like barrel-sandwich hybrid" evidence="4">
    <location>
        <begin position="112"/>
        <end position="256"/>
    </location>
</feature>
<dbReference type="PANTHER" id="PTHR30097">
    <property type="entry name" value="CATION EFFLUX SYSTEM PROTEIN CUSB"/>
    <property type="match status" value="1"/>
</dbReference>
<protein>
    <submittedName>
        <fullName evidence="6">Cobalt-zinc-cadmium resistance protein CzcB</fullName>
    </submittedName>
</protein>
<dbReference type="GO" id="GO:0046914">
    <property type="term" value="F:transition metal ion binding"/>
    <property type="evidence" value="ECO:0007669"/>
    <property type="project" value="TreeGrafter"/>
</dbReference>
<keyword evidence="7" id="KW-1185">Reference proteome</keyword>